<sequence>MRVKVCERDILEKNKTATGRKRRHKGRRRQYQEEAEDEQEPSSGCRSRIIDRGLLAG</sequence>
<organism evidence="2 3">
    <name type="scientific">Setaria digitata</name>
    <dbReference type="NCBI Taxonomy" id="48799"/>
    <lineage>
        <taxon>Eukaryota</taxon>
        <taxon>Metazoa</taxon>
        <taxon>Ecdysozoa</taxon>
        <taxon>Nematoda</taxon>
        <taxon>Chromadorea</taxon>
        <taxon>Rhabditida</taxon>
        <taxon>Spirurina</taxon>
        <taxon>Spiruromorpha</taxon>
        <taxon>Filarioidea</taxon>
        <taxon>Setariidae</taxon>
        <taxon>Setaria</taxon>
    </lineage>
</organism>
<feature type="compositionally biased region" description="Basic residues" evidence="1">
    <location>
        <begin position="18"/>
        <end position="29"/>
    </location>
</feature>
<feature type="compositionally biased region" description="Basic and acidic residues" evidence="1">
    <location>
        <begin position="1"/>
        <end position="15"/>
    </location>
</feature>
<reference evidence="3" key="1">
    <citation type="submission" date="2022-11" db="UniProtKB">
        <authorList>
            <consortium name="WormBaseParasite"/>
        </authorList>
    </citation>
    <scope>IDENTIFICATION</scope>
</reference>
<evidence type="ECO:0000313" key="3">
    <source>
        <dbReference type="WBParaSite" id="sdigi.contig92.g4135.t1"/>
    </source>
</evidence>
<evidence type="ECO:0000313" key="2">
    <source>
        <dbReference type="Proteomes" id="UP000887581"/>
    </source>
</evidence>
<dbReference type="Proteomes" id="UP000887581">
    <property type="component" value="Unplaced"/>
</dbReference>
<accession>A0A915Q489</accession>
<evidence type="ECO:0000256" key="1">
    <source>
        <dbReference type="SAM" id="MobiDB-lite"/>
    </source>
</evidence>
<keyword evidence="2" id="KW-1185">Reference proteome</keyword>
<dbReference type="WBParaSite" id="sdigi.contig92.g4135.t1">
    <property type="protein sequence ID" value="sdigi.contig92.g4135.t1"/>
    <property type="gene ID" value="sdigi.contig92.g4135"/>
</dbReference>
<name>A0A915Q489_9BILA</name>
<proteinExistence type="predicted"/>
<protein>
    <submittedName>
        <fullName evidence="3">Uncharacterized protein</fullName>
    </submittedName>
</protein>
<feature type="region of interest" description="Disordered" evidence="1">
    <location>
        <begin position="1"/>
        <end position="57"/>
    </location>
</feature>
<dbReference type="AlphaFoldDB" id="A0A915Q489"/>